<evidence type="ECO:0000313" key="2">
    <source>
        <dbReference type="EMBL" id="QJA87309.1"/>
    </source>
</evidence>
<name>A0A6M3KYZ5_9ZZZZ</name>
<dbReference type="EMBL" id="MT142696">
    <property type="protein sequence ID" value="QJA87309.1"/>
    <property type="molecule type" value="Genomic_DNA"/>
</dbReference>
<gene>
    <name evidence="2" type="ORF">MM415B03019_0005</name>
</gene>
<evidence type="ECO:0000256" key="1">
    <source>
        <dbReference type="SAM" id="MobiDB-lite"/>
    </source>
</evidence>
<reference evidence="2" key="1">
    <citation type="submission" date="2020-03" db="EMBL/GenBank/DDBJ databases">
        <title>The deep terrestrial virosphere.</title>
        <authorList>
            <person name="Holmfeldt K."/>
            <person name="Nilsson E."/>
            <person name="Simone D."/>
            <person name="Lopez-Fernandez M."/>
            <person name="Wu X."/>
            <person name="de Brujin I."/>
            <person name="Lundin D."/>
            <person name="Andersson A."/>
            <person name="Bertilsson S."/>
            <person name="Dopson M."/>
        </authorList>
    </citation>
    <scope>NUCLEOTIDE SEQUENCE</scope>
    <source>
        <strain evidence="2">MM415B03019</strain>
    </source>
</reference>
<organism evidence="2">
    <name type="scientific">viral metagenome</name>
    <dbReference type="NCBI Taxonomy" id="1070528"/>
    <lineage>
        <taxon>unclassified sequences</taxon>
        <taxon>metagenomes</taxon>
        <taxon>organismal metagenomes</taxon>
    </lineage>
</organism>
<sequence length="458" mass="52635">MRAYFLGIPLTEEAREAERRRKEEELVKIRYMKALASQAETSDIDKSRYASPELMGVYQDVYPQARKNLAPIGERGPGVETSLAPQYDELTQEPIDFGNVRMGEMGRPTANVPGVMPGEADPWGRVPIRRREKDVLSDIGAATSIYPMMKERVRIGELTINQEQMKQGLIAYAKQYPKSNLAKNLDVVLTWPFEQQKELYGPIVKQMFPEEVKPGEGIKDFELTTFGRLVPEFRGTPEYKKERMDYILETKKQSPYVDVLDRQTQTLIKREATALRKEFNQTPEVKQFSDIRFRYDVMNQALEESKTTNNFVAVDQAIITTFNKMTDPSSVVRESEYLRTASDLALWNRIKGKMQKFIGGGAALTQEDREAMFKMAGKFMKAAEKKYNERLKEYRSYMINYSVDPDTYLMPYGIKETGEIPPTQSTAPKEEYEIGGIYEDAKGDRKKYLGNGQWGDYK</sequence>
<dbReference type="AlphaFoldDB" id="A0A6M3KYZ5"/>
<feature type="region of interest" description="Disordered" evidence="1">
    <location>
        <begin position="69"/>
        <end position="88"/>
    </location>
</feature>
<proteinExistence type="predicted"/>
<protein>
    <submittedName>
        <fullName evidence="2">Uncharacterized protein</fullName>
    </submittedName>
</protein>
<accession>A0A6M3KYZ5</accession>